<dbReference type="InterPro" id="IPR052027">
    <property type="entry name" value="PspC"/>
</dbReference>
<evidence type="ECO:0000256" key="6">
    <source>
        <dbReference type="SAM" id="Phobius"/>
    </source>
</evidence>
<evidence type="ECO:0000256" key="5">
    <source>
        <dbReference type="ARBA" id="ARBA00023136"/>
    </source>
</evidence>
<dbReference type="PANTHER" id="PTHR33885:SF3">
    <property type="entry name" value="PHAGE SHOCK PROTEIN C"/>
    <property type="match status" value="1"/>
</dbReference>
<evidence type="ECO:0000256" key="3">
    <source>
        <dbReference type="ARBA" id="ARBA00022692"/>
    </source>
</evidence>
<proteinExistence type="predicted"/>
<dbReference type="Proteomes" id="UP000184608">
    <property type="component" value="Unassembled WGS sequence"/>
</dbReference>
<keyword evidence="2" id="KW-1003">Cell membrane</keyword>
<keyword evidence="9" id="KW-1185">Reference proteome</keyword>
<keyword evidence="3 6" id="KW-0812">Transmembrane</keyword>
<evidence type="ECO:0000256" key="2">
    <source>
        <dbReference type="ARBA" id="ARBA00022475"/>
    </source>
</evidence>
<comment type="subcellular location">
    <subcellularLocation>
        <location evidence="1">Cell membrane</location>
        <topology evidence="1">Single-pass membrane protein</topology>
    </subcellularLocation>
</comment>
<evidence type="ECO:0000256" key="1">
    <source>
        <dbReference type="ARBA" id="ARBA00004162"/>
    </source>
</evidence>
<dbReference type="AlphaFoldDB" id="A0A1M6DVI9"/>
<evidence type="ECO:0000256" key="4">
    <source>
        <dbReference type="ARBA" id="ARBA00022989"/>
    </source>
</evidence>
<evidence type="ECO:0000313" key="8">
    <source>
        <dbReference type="EMBL" id="SHI77173.1"/>
    </source>
</evidence>
<dbReference type="GO" id="GO:0005886">
    <property type="term" value="C:plasma membrane"/>
    <property type="evidence" value="ECO:0007669"/>
    <property type="project" value="UniProtKB-SubCell"/>
</dbReference>
<dbReference type="PANTHER" id="PTHR33885">
    <property type="entry name" value="PHAGE SHOCK PROTEIN C"/>
    <property type="match status" value="1"/>
</dbReference>
<dbReference type="EMBL" id="FQXZ01000046">
    <property type="protein sequence ID" value="SHI77173.1"/>
    <property type="molecule type" value="Genomic_DNA"/>
</dbReference>
<evidence type="ECO:0000313" key="9">
    <source>
        <dbReference type="Proteomes" id="UP000184608"/>
    </source>
</evidence>
<dbReference type="InterPro" id="IPR014320">
    <property type="entry name" value="Phageshock_PspC"/>
</dbReference>
<keyword evidence="4 6" id="KW-1133">Transmembrane helix</keyword>
<keyword evidence="5 6" id="KW-0472">Membrane</keyword>
<dbReference type="NCBIfam" id="TIGR02978">
    <property type="entry name" value="phageshock_pspC"/>
    <property type="match status" value="1"/>
</dbReference>
<name>A0A1M6DVI9_9VIBR</name>
<sequence length="128" mass="14524">MSRHLYRATENKRITGVCAGLANYFGWEAWLVRMIVVSATLLGAGGLTIMAYIALSLMLDKQPESYEQTVEKQRAHKLKSRPWEQGQAPGQLLAHIEQEFSALESQVCRMEAYVTSESFRVNKAFRDL</sequence>
<accession>A0A1M6DVI9</accession>
<evidence type="ECO:0000259" key="7">
    <source>
        <dbReference type="Pfam" id="PF04024"/>
    </source>
</evidence>
<reference evidence="8 9" key="1">
    <citation type="submission" date="2016-11" db="EMBL/GenBank/DDBJ databases">
        <authorList>
            <person name="Jaros S."/>
            <person name="Januszkiewicz K."/>
            <person name="Wedrychowicz H."/>
        </authorList>
    </citation>
    <scope>NUCLEOTIDE SEQUENCE [LARGE SCALE GENOMIC DNA]</scope>
    <source>
        <strain evidence="8 9">CECT 7868</strain>
    </source>
</reference>
<feature type="transmembrane region" description="Helical" evidence="6">
    <location>
        <begin position="30"/>
        <end position="55"/>
    </location>
</feature>
<protein>
    <submittedName>
        <fullName evidence="8">Phage shock protein C</fullName>
    </submittedName>
</protein>
<dbReference type="STRING" id="1216006.VA7868_04327"/>
<gene>
    <name evidence="8" type="primary">pspC</name>
    <name evidence="8" type="ORF">VA7868_04327</name>
</gene>
<dbReference type="Pfam" id="PF04024">
    <property type="entry name" value="PspC"/>
    <property type="match status" value="1"/>
</dbReference>
<dbReference type="InterPro" id="IPR007168">
    <property type="entry name" value="Phageshock_PspC_N"/>
</dbReference>
<feature type="domain" description="Phage shock protein PspC N-terminal" evidence="7">
    <location>
        <begin position="3"/>
        <end position="61"/>
    </location>
</feature>
<organism evidence="8 9">
    <name type="scientific">Vibrio aerogenes CECT 7868</name>
    <dbReference type="NCBI Taxonomy" id="1216006"/>
    <lineage>
        <taxon>Bacteria</taxon>
        <taxon>Pseudomonadati</taxon>
        <taxon>Pseudomonadota</taxon>
        <taxon>Gammaproteobacteria</taxon>
        <taxon>Vibrionales</taxon>
        <taxon>Vibrionaceae</taxon>
        <taxon>Vibrio</taxon>
    </lineage>
</organism>